<dbReference type="PROSITE" id="PS51686">
    <property type="entry name" value="SAM_MT_RSMB_NOP"/>
    <property type="match status" value="1"/>
</dbReference>
<dbReference type="RefSeq" id="WP_146365309.1">
    <property type="nucleotide sequence ID" value="NZ_CP042261.1"/>
</dbReference>
<dbReference type="Gene3D" id="3.40.50.150">
    <property type="entry name" value="Vaccinia Virus protein VP39"/>
    <property type="match status" value="1"/>
</dbReference>
<reference evidence="8 9" key="1">
    <citation type="submission" date="2019-07" db="EMBL/GenBank/DDBJ databases">
        <title>Litoreibacter alkalisoli sp. nov., isolated from saline-alkaline soil.</title>
        <authorList>
            <person name="Wang S."/>
            <person name="Xu L."/>
            <person name="Xing Y.-T."/>
            <person name="Sun J.-Q."/>
        </authorList>
    </citation>
    <scope>NUCLEOTIDE SEQUENCE [LARGE SCALE GENOMIC DNA]</scope>
    <source>
        <strain evidence="8 9">LN3S51</strain>
    </source>
</reference>
<dbReference type="InterPro" id="IPR049560">
    <property type="entry name" value="MeTrfase_RsmB-F_NOP2_cat"/>
</dbReference>
<dbReference type="GO" id="GO:0001510">
    <property type="term" value="P:RNA methylation"/>
    <property type="evidence" value="ECO:0007669"/>
    <property type="project" value="InterPro"/>
</dbReference>
<dbReference type="PANTHER" id="PTHR22807:SF61">
    <property type="entry name" value="NOL1_NOP2_SUN FAMILY PROTEIN _ ANTITERMINATION NUSB DOMAIN-CONTAINING PROTEIN"/>
    <property type="match status" value="1"/>
</dbReference>
<evidence type="ECO:0000256" key="5">
    <source>
        <dbReference type="ARBA" id="ARBA00022884"/>
    </source>
</evidence>
<dbReference type="EMBL" id="CP042261">
    <property type="protein sequence ID" value="QDY69933.1"/>
    <property type="molecule type" value="Genomic_DNA"/>
</dbReference>
<protein>
    <submittedName>
        <fullName evidence="8">Methyltransferase domain-containing protein</fullName>
    </submittedName>
</protein>
<organism evidence="8 9">
    <name type="scientific">Qingshengfaniella alkalisoli</name>
    <dbReference type="NCBI Taxonomy" id="2599296"/>
    <lineage>
        <taxon>Bacteria</taxon>
        <taxon>Pseudomonadati</taxon>
        <taxon>Pseudomonadota</taxon>
        <taxon>Alphaproteobacteria</taxon>
        <taxon>Rhodobacterales</taxon>
        <taxon>Paracoccaceae</taxon>
        <taxon>Qingshengfaniella</taxon>
    </lineage>
</organism>
<evidence type="ECO:0000256" key="3">
    <source>
        <dbReference type="ARBA" id="ARBA00022679"/>
    </source>
</evidence>
<feature type="active site" description="Nucleophile" evidence="6">
    <location>
        <position position="359"/>
    </location>
</feature>
<keyword evidence="3 6" id="KW-0808">Transferase</keyword>
<evidence type="ECO:0000313" key="8">
    <source>
        <dbReference type="EMBL" id="QDY69933.1"/>
    </source>
</evidence>
<dbReference type="OrthoDB" id="9810297at2"/>
<dbReference type="AlphaFoldDB" id="A0A5B8IWL8"/>
<dbReference type="GO" id="GO:0006355">
    <property type="term" value="P:regulation of DNA-templated transcription"/>
    <property type="evidence" value="ECO:0007669"/>
    <property type="project" value="InterPro"/>
</dbReference>
<keyword evidence="4 6" id="KW-0949">S-adenosyl-L-methionine</keyword>
<keyword evidence="5 6" id="KW-0694">RNA-binding</keyword>
<evidence type="ECO:0000256" key="1">
    <source>
        <dbReference type="ARBA" id="ARBA00007494"/>
    </source>
</evidence>
<dbReference type="SUPFAM" id="SSF48013">
    <property type="entry name" value="NusB-like"/>
    <property type="match status" value="1"/>
</dbReference>
<dbReference type="Proteomes" id="UP000318483">
    <property type="component" value="Chromosome"/>
</dbReference>
<dbReference type="InterPro" id="IPR035926">
    <property type="entry name" value="NusB-like_sf"/>
</dbReference>
<gene>
    <name evidence="8" type="ORF">FPZ52_10085</name>
</gene>
<dbReference type="Gene3D" id="1.10.940.10">
    <property type="entry name" value="NusB-like"/>
    <property type="match status" value="1"/>
</dbReference>
<accession>A0A5B8IWL8</accession>
<feature type="domain" description="SAM-dependent MTase RsmB/NOP-type" evidence="7">
    <location>
        <begin position="139"/>
        <end position="426"/>
    </location>
</feature>
<keyword evidence="2 6" id="KW-0489">Methyltransferase</keyword>
<comment type="similarity">
    <text evidence="1 6">Belongs to the class I-like SAM-binding methyltransferase superfamily. RsmB/NOP family.</text>
</comment>
<evidence type="ECO:0000259" key="7">
    <source>
        <dbReference type="PROSITE" id="PS51686"/>
    </source>
</evidence>
<feature type="binding site" evidence="6">
    <location>
        <position position="265"/>
    </location>
    <ligand>
        <name>S-adenosyl-L-methionine</name>
        <dbReference type="ChEBI" id="CHEBI:59789"/>
    </ligand>
</feature>
<comment type="caution">
    <text evidence="6">Lacks conserved residue(s) required for the propagation of feature annotation.</text>
</comment>
<evidence type="ECO:0000313" key="9">
    <source>
        <dbReference type="Proteomes" id="UP000318483"/>
    </source>
</evidence>
<dbReference type="Pfam" id="PF01189">
    <property type="entry name" value="Methyltr_RsmB-F"/>
    <property type="match status" value="1"/>
</dbReference>
<evidence type="ECO:0000256" key="4">
    <source>
        <dbReference type="ARBA" id="ARBA00022691"/>
    </source>
</evidence>
<evidence type="ECO:0000256" key="6">
    <source>
        <dbReference type="PROSITE-ProRule" id="PRU01023"/>
    </source>
</evidence>
<keyword evidence="9" id="KW-1185">Reference proteome</keyword>
<feature type="binding site" evidence="6">
    <location>
        <begin position="244"/>
        <end position="250"/>
    </location>
    <ligand>
        <name>S-adenosyl-L-methionine</name>
        <dbReference type="ChEBI" id="CHEBI:59789"/>
    </ligand>
</feature>
<dbReference type="InterPro" id="IPR001678">
    <property type="entry name" value="MeTrfase_RsmB-F_NOP2_dom"/>
</dbReference>
<dbReference type="GO" id="GO:0008173">
    <property type="term" value="F:RNA methyltransferase activity"/>
    <property type="evidence" value="ECO:0007669"/>
    <property type="project" value="InterPro"/>
</dbReference>
<dbReference type="PROSITE" id="PS01153">
    <property type="entry name" value="NOL1_NOP2_SUN"/>
    <property type="match status" value="1"/>
</dbReference>
<name>A0A5B8IWL8_9RHOB</name>
<sequence length="429" mass="46196">MNRVPSSDATSARHAAVGLLTAVLEDRQLLSTILDAPNGPIAGLAPADRARAQRLATTTLRNVARADKCLGPHLRKTPPPYVRNLLRLSVVELCEDKAAAHGVVDTAVTLMRRRRKTARMSGMVNAILRKVALEGSDMWPSIPAQRLPKWLRGRLISAYGSDVVARIEAVHAMTPPIDMTVKGEAPAIEGSVVLPTGSLRLAQAGKVSDLPGYSSGTFWVQDAAAAIPARLLGAETGEAVLDMCAAPGGKTLQMASAGAQVTALDISDKRLARLKENLQRTKLSADVVTGDALEWRGGPFDAVLLDAPCSATGTIRRHPDLPFVKSKVDIRPLVELQRAMLNHALNLLRPGGRLVFCTCSLLPEEGEAQIDELLARHPNLKPDYAAMQADWLDDAWRVPQGLRLRPDFWADLGGMDGFFISALRKAESP</sequence>
<dbReference type="SUPFAM" id="SSF53335">
    <property type="entry name" value="S-adenosyl-L-methionine-dependent methyltransferases"/>
    <property type="match status" value="1"/>
</dbReference>
<dbReference type="InterPro" id="IPR023267">
    <property type="entry name" value="RCMT"/>
</dbReference>
<dbReference type="CDD" id="cd02440">
    <property type="entry name" value="AdoMet_MTases"/>
    <property type="match status" value="1"/>
</dbReference>
<feature type="binding site" evidence="6">
    <location>
        <position position="306"/>
    </location>
    <ligand>
        <name>S-adenosyl-L-methionine</name>
        <dbReference type="ChEBI" id="CHEBI:59789"/>
    </ligand>
</feature>
<proteinExistence type="inferred from homology"/>
<dbReference type="PANTHER" id="PTHR22807">
    <property type="entry name" value="NOP2 YEAST -RELATED NOL1/NOP2/FMU SUN DOMAIN-CONTAINING"/>
    <property type="match status" value="1"/>
</dbReference>
<dbReference type="Pfam" id="PF01029">
    <property type="entry name" value="NusB"/>
    <property type="match status" value="1"/>
</dbReference>
<dbReference type="KEGG" id="lit:FPZ52_10085"/>
<dbReference type="PRINTS" id="PR02008">
    <property type="entry name" value="RCMTFAMILY"/>
</dbReference>
<dbReference type="GO" id="GO:0003723">
    <property type="term" value="F:RNA binding"/>
    <property type="evidence" value="ECO:0007669"/>
    <property type="project" value="UniProtKB-UniRule"/>
</dbReference>
<dbReference type="InterPro" id="IPR018314">
    <property type="entry name" value="RsmB/NOL1/NOP2-like_CS"/>
</dbReference>
<evidence type="ECO:0000256" key="2">
    <source>
        <dbReference type="ARBA" id="ARBA00022603"/>
    </source>
</evidence>
<dbReference type="InterPro" id="IPR006027">
    <property type="entry name" value="NusB_RsmB_TIM44"/>
</dbReference>
<dbReference type="InterPro" id="IPR029063">
    <property type="entry name" value="SAM-dependent_MTases_sf"/>
</dbReference>